<name>A0ABD5NUX8_9EURY</name>
<dbReference type="Pfam" id="PF00246">
    <property type="entry name" value="Peptidase_M14"/>
    <property type="match status" value="1"/>
</dbReference>
<evidence type="ECO:0000259" key="2">
    <source>
        <dbReference type="Pfam" id="PF00246"/>
    </source>
</evidence>
<evidence type="ECO:0000313" key="4">
    <source>
        <dbReference type="Proteomes" id="UP001595821"/>
    </source>
</evidence>
<dbReference type="GeneID" id="71855142"/>
<feature type="domain" description="Peptidase M14" evidence="2">
    <location>
        <begin position="194"/>
        <end position="415"/>
    </location>
</feature>
<comment type="caution">
    <text evidence="3">The sequence shown here is derived from an EMBL/GenBank/DDBJ whole genome shotgun (WGS) entry which is preliminary data.</text>
</comment>
<evidence type="ECO:0000256" key="1">
    <source>
        <dbReference type="SAM" id="MobiDB-lite"/>
    </source>
</evidence>
<feature type="compositionally biased region" description="Polar residues" evidence="1">
    <location>
        <begin position="280"/>
        <end position="294"/>
    </location>
</feature>
<dbReference type="PROSITE" id="PS51318">
    <property type="entry name" value="TAT"/>
    <property type="match status" value="1"/>
</dbReference>
<reference evidence="3 4" key="1">
    <citation type="journal article" date="2014" name="Int. J. Syst. Evol. Microbiol.">
        <title>Complete genome sequence of Corynebacterium casei LMG S-19264T (=DSM 44701T), isolated from a smear-ripened cheese.</title>
        <authorList>
            <consortium name="US DOE Joint Genome Institute (JGI-PGF)"/>
            <person name="Walter F."/>
            <person name="Albersmeier A."/>
            <person name="Kalinowski J."/>
            <person name="Ruckert C."/>
        </authorList>
    </citation>
    <scope>NUCLEOTIDE SEQUENCE [LARGE SCALE GENOMIC DNA]</scope>
    <source>
        <strain evidence="3 4">IBRC-M 10912</strain>
    </source>
</reference>
<dbReference type="EMBL" id="JBHSDJ010000003">
    <property type="protein sequence ID" value="MFC4245899.1"/>
    <property type="molecule type" value="Genomic_DNA"/>
</dbReference>
<protein>
    <submittedName>
        <fullName evidence="3">M14 family metallopeptidase</fullName>
    </submittedName>
</protein>
<sequence length="933" mass="102274">MTGEDSLVSVPAHRFQSSPLSRRQFVRLSAATAGAVAVPGAVSAETTSETFTSLYEFVLNHTDADFAVASLILLEDAAGFGDLEELGLHPETTTEPRPAAWARLTEDEAAAVADVESVTELQYSPGSNPFWRLGQYERGVFPDVYESVDFVDYEQLIDGMRRLESAHSDRLRFRAVGESPGYDNLFLDERDPKEVYVAEVTNDVTDEDSFREKEKVLFVQSIHGDERSGVEAGSRLVERLLAGEEPELEALLDDVVLLFLYANPDGWVARRPEYGDEPSFTRTTGAGNDPNRQYPTVGWIDSGRYPAEPDGANLRDDDPGVDDDVPEEYVTNVPDSLAIAEHMRSYENLEYGTDLHGMYWSEELIFGLIVNDQYDHGEYHDLYHLNRTTKTRLESALGPLLEEPKRQAFFEDLNERIGDEGGFDGSVLPTPEEAFDYGTILDTIGYTTSGTLISWMSQPPEKGGLGITMMAHEIGWDNAILDRIPYMPELVELHVVGYQEIIRATAAHTARDVEATIETDGASTAYVETDALTRTSADLEPVDADRVVDSASVTLGARPRDVHVDVSSHAVELSVSVDPDHGEFVRARLVDPTGRTVHQYNPLAGSGPQPRPGVEWTIEDPEPGEWTVELKTLRSDRDASVTVRSAVLLTERGDAVETVDPLEAIGYQQRAYEVTPLEYYDAYAEYTTGPGRSNGRTRGRHGGPQSIDGLSVEEIRDGGLFRGRSRRLAVDNVVVNHDDGIDDDAYVAELDRFVDAGGTLVATDRGVHLLGVMETAAAGDLEPDDVAEFEAFSSFLGEKNADHPLLAGTRPIQRELWKPAPLGYPIDVPGYAPTTGIDPDAFEDAGGSIAGIAYDDPFGADPVLWVAAGTLPTDDGAIHVIGGLLPPGRQRNLHPFGLLEHTPTFLGHTMLTNALGYRQRRYVDGELIDTFGD</sequence>
<dbReference type="AlphaFoldDB" id="A0ABD5NUX8"/>
<proteinExistence type="predicted"/>
<feature type="region of interest" description="Disordered" evidence="1">
    <location>
        <begin position="273"/>
        <end position="300"/>
    </location>
</feature>
<evidence type="ECO:0000313" key="3">
    <source>
        <dbReference type="EMBL" id="MFC4245899.1"/>
    </source>
</evidence>
<organism evidence="3 4">
    <name type="scientific">Natribaculum luteum</name>
    <dbReference type="NCBI Taxonomy" id="1586232"/>
    <lineage>
        <taxon>Archaea</taxon>
        <taxon>Methanobacteriati</taxon>
        <taxon>Methanobacteriota</taxon>
        <taxon>Stenosarchaea group</taxon>
        <taxon>Halobacteria</taxon>
        <taxon>Halobacteriales</taxon>
        <taxon>Natrialbaceae</taxon>
        <taxon>Natribaculum</taxon>
    </lineage>
</organism>
<gene>
    <name evidence="3" type="ORF">ACFOZ7_02585</name>
</gene>
<dbReference type="InterPro" id="IPR006311">
    <property type="entry name" value="TAT_signal"/>
</dbReference>
<feature type="region of interest" description="Disordered" evidence="1">
    <location>
        <begin position="688"/>
        <end position="709"/>
    </location>
</feature>
<dbReference type="Gene3D" id="3.40.630.10">
    <property type="entry name" value="Zn peptidases"/>
    <property type="match status" value="1"/>
</dbReference>
<accession>A0ABD5NUX8</accession>
<dbReference type="InterPro" id="IPR000834">
    <property type="entry name" value="Peptidase_M14"/>
</dbReference>
<dbReference type="Proteomes" id="UP001595821">
    <property type="component" value="Unassembled WGS sequence"/>
</dbReference>
<dbReference type="SUPFAM" id="SSF53187">
    <property type="entry name" value="Zn-dependent exopeptidases"/>
    <property type="match status" value="1"/>
</dbReference>
<dbReference type="RefSeq" id="WP_246968379.1">
    <property type="nucleotide sequence ID" value="NZ_CP095397.1"/>
</dbReference>